<evidence type="ECO:0000259" key="3">
    <source>
        <dbReference type="PROSITE" id="PS50110"/>
    </source>
</evidence>
<feature type="non-terminal residue" evidence="4">
    <location>
        <position position="1"/>
    </location>
</feature>
<protein>
    <recommendedName>
        <fullName evidence="3">Response regulatory domain-containing protein</fullName>
    </recommendedName>
</protein>
<dbReference type="GO" id="GO:0000160">
    <property type="term" value="P:phosphorelay signal transduction system"/>
    <property type="evidence" value="ECO:0007669"/>
    <property type="project" value="InterPro"/>
</dbReference>
<keyword evidence="1" id="KW-0597">Phosphoprotein</keyword>
<dbReference type="SUPFAM" id="SSF52172">
    <property type="entry name" value="CheY-like"/>
    <property type="match status" value="1"/>
</dbReference>
<dbReference type="SUPFAM" id="SSF55874">
    <property type="entry name" value="ATPase domain of HSP90 chaperone/DNA topoisomerase II/histidine kinase"/>
    <property type="match status" value="1"/>
</dbReference>
<organism evidence="4 5">
    <name type="scientific">Undibacterium luofuense</name>
    <dbReference type="NCBI Taxonomy" id="2828733"/>
    <lineage>
        <taxon>Bacteria</taxon>
        <taxon>Pseudomonadati</taxon>
        <taxon>Pseudomonadota</taxon>
        <taxon>Betaproteobacteria</taxon>
        <taxon>Burkholderiales</taxon>
        <taxon>Oxalobacteraceae</taxon>
        <taxon>Undibacterium</taxon>
    </lineage>
</organism>
<evidence type="ECO:0000313" key="5">
    <source>
        <dbReference type="Proteomes" id="UP000680067"/>
    </source>
</evidence>
<evidence type="ECO:0000256" key="2">
    <source>
        <dbReference type="PROSITE-ProRule" id="PRU00169"/>
    </source>
</evidence>
<dbReference type="InterPro" id="IPR036890">
    <property type="entry name" value="HATPase_C_sf"/>
</dbReference>
<dbReference type="EMBL" id="JAGSPN010000527">
    <property type="protein sequence ID" value="MBR7784721.1"/>
    <property type="molecule type" value="Genomic_DNA"/>
</dbReference>
<dbReference type="PROSITE" id="PS50110">
    <property type="entry name" value="RESPONSE_REGULATORY"/>
    <property type="match status" value="1"/>
</dbReference>
<dbReference type="InterPro" id="IPR001789">
    <property type="entry name" value="Sig_transdc_resp-reg_receiver"/>
</dbReference>
<feature type="non-terminal residue" evidence="4">
    <location>
        <position position="99"/>
    </location>
</feature>
<comment type="caution">
    <text evidence="2">Lacks conserved residue(s) required for the propagation of feature annotation.</text>
</comment>
<evidence type="ECO:0000256" key="1">
    <source>
        <dbReference type="ARBA" id="ARBA00022553"/>
    </source>
</evidence>
<dbReference type="Proteomes" id="UP000680067">
    <property type="component" value="Unassembled WGS sequence"/>
</dbReference>
<dbReference type="AlphaFoldDB" id="A0A941I8C5"/>
<dbReference type="InterPro" id="IPR011006">
    <property type="entry name" value="CheY-like_superfamily"/>
</dbReference>
<name>A0A941I8C5_9BURK</name>
<evidence type="ECO:0000313" key="4">
    <source>
        <dbReference type="EMBL" id="MBR7784721.1"/>
    </source>
</evidence>
<feature type="domain" description="Response regulatory" evidence="3">
    <location>
        <begin position="57"/>
        <end position="99"/>
    </location>
</feature>
<comment type="caution">
    <text evidence="4">The sequence shown here is derived from an EMBL/GenBank/DDBJ whole genome shotgun (WGS) entry which is preliminary data.</text>
</comment>
<dbReference type="PANTHER" id="PTHR45339">
    <property type="entry name" value="HYBRID SIGNAL TRANSDUCTION HISTIDINE KINASE J"/>
    <property type="match status" value="1"/>
</dbReference>
<accession>A0A941I8C5</accession>
<dbReference type="Gene3D" id="3.30.565.10">
    <property type="entry name" value="Histidine kinase-like ATPase, C-terminal domain"/>
    <property type="match status" value="1"/>
</dbReference>
<dbReference type="Pfam" id="PF02518">
    <property type="entry name" value="HATPase_c"/>
    <property type="match status" value="1"/>
</dbReference>
<keyword evidence="5" id="KW-1185">Reference proteome</keyword>
<sequence>TGLGLSISKRLIELMGGEITLNSDMGVGTTVRFHTWFDLPEKRLMLAPAVMSNPALKVLIVDDNRKAAQILSEELTELTPNCVSVYSATAAMQAIEMAD</sequence>
<dbReference type="InterPro" id="IPR003594">
    <property type="entry name" value="HATPase_dom"/>
</dbReference>
<gene>
    <name evidence="4" type="ORF">KDM89_21545</name>
</gene>
<reference evidence="4" key="1">
    <citation type="submission" date="2021-04" db="EMBL/GenBank/DDBJ databases">
        <title>novel species isolated from subtropical streams in China.</title>
        <authorList>
            <person name="Lu H."/>
        </authorList>
    </citation>
    <scope>NUCLEOTIDE SEQUENCE</scope>
    <source>
        <strain evidence="4">LFS511W</strain>
    </source>
</reference>
<dbReference type="PANTHER" id="PTHR45339:SF5">
    <property type="entry name" value="HISTIDINE KINASE"/>
    <property type="match status" value="1"/>
</dbReference>
<proteinExistence type="predicted"/>